<dbReference type="RefSeq" id="XP_022505571.1">
    <property type="nucleotide sequence ID" value="XM_022638606.1"/>
</dbReference>
<feature type="compositionally biased region" description="Acidic residues" evidence="1">
    <location>
        <begin position="409"/>
        <end position="422"/>
    </location>
</feature>
<dbReference type="PANTHER" id="PTHR28152">
    <property type="entry name" value="HYDROXYACYL-THIOESTER DEHYDRATASE TYPE 2, MITOCHONDRIAL"/>
    <property type="match status" value="1"/>
</dbReference>
<dbReference type="GO" id="GO:0005739">
    <property type="term" value="C:mitochondrion"/>
    <property type="evidence" value="ECO:0007669"/>
    <property type="project" value="TreeGrafter"/>
</dbReference>
<name>A0A178DEE0_9EURO</name>
<dbReference type="InterPro" id="IPR052741">
    <property type="entry name" value="Mitochondrial_HTD2"/>
</dbReference>
<comment type="caution">
    <text evidence="2">The sequence shown here is derived from an EMBL/GenBank/DDBJ whole genome shotgun (WGS) entry which is preliminary data.</text>
</comment>
<feature type="compositionally biased region" description="Low complexity" evidence="1">
    <location>
        <begin position="394"/>
        <end position="405"/>
    </location>
</feature>
<reference evidence="2 3" key="1">
    <citation type="submission" date="2016-03" db="EMBL/GenBank/DDBJ databases">
        <title>The draft genome sequence of Fonsecaea nubica causative agent of cutaneous subcutaneous infection in human host.</title>
        <authorList>
            <person name="Costa F."/>
            <person name="Sybren D.H."/>
            <person name="Raittz R.T."/>
            <person name="Weiss V.A."/>
            <person name="Leao A.C."/>
            <person name="Gomes R."/>
            <person name="De Souza E.M."/>
            <person name="Pedrosa F.O."/>
            <person name="Steffens M.B."/>
            <person name="Bombassaro A."/>
            <person name="Tadra-Sfeir M.Z."/>
            <person name="Moreno L.F."/>
            <person name="Najafzadeh M.J."/>
            <person name="Felipe M.S."/>
            <person name="Teixeira M."/>
            <person name="Sun J."/>
            <person name="Xi L."/>
            <person name="Castro M.A."/>
            <person name="Vicente V.A."/>
        </authorList>
    </citation>
    <scope>NUCLEOTIDE SEQUENCE [LARGE SCALE GENOMIC DNA]</scope>
    <source>
        <strain evidence="2 3">CBS 269.64</strain>
    </source>
</reference>
<evidence type="ECO:0008006" key="4">
    <source>
        <dbReference type="Google" id="ProtNLM"/>
    </source>
</evidence>
<organism evidence="2 3">
    <name type="scientific">Fonsecaea nubica</name>
    <dbReference type="NCBI Taxonomy" id="856822"/>
    <lineage>
        <taxon>Eukaryota</taxon>
        <taxon>Fungi</taxon>
        <taxon>Dikarya</taxon>
        <taxon>Ascomycota</taxon>
        <taxon>Pezizomycotina</taxon>
        <taxon>Eurotiomycetes</taxon>
        <taxon>Chaetothyriomycetidae</taxon>
        <taxon>Chaetothyriales</taxon>
        <taxon>Herpotrichiellaceae</taxon>
        <taxon>Fonsecaea</taxon>
    </lineage>
</organism>
<dbReference type="EMBL" id="LVCJ01000001">
    <property type="protein sequence ID" value="OAL40559.1"/>
    <property type="molecule type" value="Genomic_DNA"/>
</dbReference>
<dbReference type="PANTHER" id="PTHR28152:SF1">
    <property type="entry name" value="HYDROXYACYL-THIOESTER DEHYDRATASE TYPE 2, MITOCHONDRIAL"/>
    <property type="match status" value="1"/>
</dbReference>
<feature type="region of interest" description="Disordered" evidence="1">
    <location>
        <begin position="394"/>
        <end position="430"/>
    </location>
</feature>
<dbReference type="AlphaFoldDB" id="A0A178DEE0"/>
<proteinExistence type="predicted"/>
<protein>
    <recommendedName>
        <fullName evidence="4">MaoC-like domain-containing protein</fullName>
    </recommendedName>
</protein>
<evidence type="ECO:0000313" key="3">
    <source>
        <dbReference type="Proteomes" id="UP000185904"/>
    </source>
</evidence>
<evidence type="ECO:0000313" key="2">
    <source>
        <dbReference type="EMBL" id="OAL40559.1"/>
    </source>
</evidence>
<dbReference type="InterPro" id="IPR029069">
    <property type="entry name" value="HotDog_dom_sf"/>
</dbReference>
<dbReference type="Proteomes" id="UP000185904">
    <property type="component" value="Unassembled WGS sequence"/>
</dbReference>
<dbReference type="GeneID" id="34583722"/>
<sequence length="430" mass="47930">MSWTCSLLSSLARTKSTSRSRTVPKLGIIWTRWQHVAAGSIEEPAPDFAQQLESMKTRHMPTDEGPWDGFNIRALRKTLQSHLSLSDLRPPNSVPPGYHQVSFNSLPYEHELGHDGAEKRHAPSDEWKYRVWAGGYMEFQIPSIWTARPKFVAVKERITDTRLVGDLTSENAKVFVTLTRTLFPAMVDARGKPVRRRLGGLRATNRRDNIVLKEEKYLCFMREIPEGLKSTAPPRILKPPSNPVYSQSMIPSPTLLFRFSALSRNAHAIHLDADYTRQVYGLPKLIVHGPLTSVLMLDILGEALALHTVGKPYTLAIRTFQYKNLLPLFVNEQITIACKKVHDIQPQGTKFRTAFGATWEKWEVWIQKGAGGDATTAVRGSAWVSPVSHPGSEAAAKVAAEAPAPSTEDSQDQYLIDEEEEQAASGASEG</sequence>
<gene>
    <name evidence="2" type="ORF">AYO20_00295</name>
</gene>
<dbReference type="OrthoDB" id="3257538at2759"/>
<dbReference type="GO" id="GO:0019171">
    <property type="term" value="F:(3R)-hydroxyacyl-[acyl-carrier-protein] dehydratase activity"/>
    <property type="evidence" value="ECO:0007669"/>
    <property type="project" value="TreeGrafter"/>
</dbReference>
<accession>A0A178DEE0</accession>
<dbReference type="Gene3D" id="3.10.129.10">
    <property type="entry name" value="Hotdog Thioesterase"/>
    <property type="match status" value="1"/>
</dbReference>
<keyword evidence="3" id="KW-1185">Reference proteome</keyword>
<evidence type="ECO:0000256" key="1">
    <source>
        <dbReference type="SAM" id="MobiDB-lite"/>
    </source>
</evidence>
<dbReference type="SUPFAM" id="SSF54637">
    <property type="entry name" value="Thioesterase/thiol ester dehydrase-isomerase"/>
    <property type="match status" value="1"/>
</dbReference>